<reference evidence="2" key="1">
    <citation type="submission" date="2023-02" db="EMBL/GenBank/DDBJ databases">
        <title>Colletotrichum kahawae CIFC_Que2 genome sequencing and assembly.</title>
        <authorList>
            <person name="Baroncelli R."/>
        </authorList>
    </citation>
    <scope>NUCLEOTIDE SEQUENCE</scope>
    <source>
        <strain evidence="2">CIFC_Que2</strain>
    </source>
</reference>
<evidence type="ECO:0000313" key="2">
    <source>
        <dbReference type="EMBL" id="KAK2759287.1"/>
    </source>
</evidence>
<accession>A0AAE0D860</accession>
<dbReference type="Proteomes" id="UP001281614">
    <property type="component" value="Unassembled WGS sequence"/>
</dbReference>
<comment type="caution">
    <text evidence="2">The sequence shown here is derived from an EMBL/GenBank/DDBJ whole genome shotgun (WGS) entry which is preliminary data.</text>
</comment>
<evidence type="ECO:0008006" key="4">
    <source>
        <dbReference type="Google" id="ProtNLM"/>
    </source>
</evidence>
<evidence type="ECO:0000313" key="3">
    <source>
        <dbReference type="Proteomes" id="UP001281614"/>
    </source>
</evidence>
<evidence type="ECO:0000256" key="1">
    <source>
        <dbReference type="SAM" id="MobiDB-lite"/>
    </source>
</evidence>
<name>A0AAE0D860_COLKA</name>
<keyword evidence="3" id="KW-1185">Reference proteome</keyword>
<proteinExistence type="predicted"/>
<gene>
    <name evidence="2" type="ORF">CKAH01_16661</name>
</gene>
<protein>
    <recommendedName>
        <fullName evidence="4">NACHT-NTPase and P-loop NTPases N-terminal domain-containing protein</fullName>
    </recommendedName>
</protein>
<dbReference type="AlphaFoldDB" id="A0AAE0D860"/>
<sequence>MSGLEGLSLACNVMQLIDFIQQIVSMCRSIYESGKFESELETQGSSLQDASSEVVALLRSKKIAASKTTGAERRLLDLAPKCIQHAKDLQEEIAYLTPRQPGKMQALVATSKAVWRKRRLERLKANLADGRKLMETLILVRIFARVEKMCEDDPTPLGHMDQRLTSFISKYSEDHIALRKLMRDESEDIRGHVTVEASRTRDLVSLNVTARLKASERSIKQMVSTSSATLHENLIREMETIIIAAGNEQDHQGLLESLKYTDLNERKSSVRTAHSQTFEWIFKDNPRRLDQYSVAESHSDVIRIADVDHNVRDNVKENGSDEATVVGSEDGSQSDVEGKDRTSEASSPDCVQAPLWDNFVE</sequence>
<feature type="region of interest" description="Disordered" evidence="1">
    <location>
        <begin position="316"/>
        <end position="361"/>
    </location>
</feature>
<organism evidence="2 3">
    <name type="scientific">Colletotrichum kahawae</name>
    <name type="common">Coffee berry disease fungus</name>
    <dbReference type="NCBI Taxonomy" id="34407"/>
    <lineage>
        <taxon>Eukaryota</taxon>
        <taxon>Fungi</taxon>
        <taxon>Dikarya</taxon>
        <taxon>Ascomycota</taxon>
        <taxon>Pezizomycotina</taxon>
        <taxon>Sordariomycetes</taxon>
        <taxon>Hypocreomycetidae</taxon>
        <taxon>Glomerellales</taxon>
        <taxon>Glomerellaceae</taxon>
        <taxon>Colletotrichum</taxon>
        <taxon>Colletotrichum gloeosporioides species complex</taxon>
    </lineage>
</organism>
<dbReference type="EMBL" id="VYYT01000180">
    <property type="protein sequence ID" value="KAK2759287.1"/>
    <property type="molecule type" value="Genomic_DNA"/>
</dbReference>